<comment type="caution">
    <text evidence="1">The sequence shown here is derived from an EMBL/GenBank/DDBJ whole genome shotgun (WGS) entry which is preliminary data.</text>
</comment>
<name>N1MUT2_9SPHN</name>
<accession>N1MUT2</accession>
<dbReference type="Proteomes" id="UP000013201">
    <property type="component" value="Unassembled WGS sequence"/>
</dbReference>
<dbReference type="InterPro" id="IPR016181">
    <property type="entry name" value="Acyl_CoA_acyltransferase"/>
</dbReference>
<evidence type="ECO:0000313" key="1">
    <source>
        <dbReference type="EMBL" id="CCW19392.1"/>
    </source>
</evidence>
<dbReference type="Gene3D" id="3.40.630.30">
    <property type="match status" value="1"/>
</dbReference>
<gene>
    <name evidence="1" type="ORF">EBBID32_37580</name>
</gene>
<proteinExistence type="predicted"/>
<protein>
    <recommendedName>
        <fullName evidence="3">N-acetyltransferase domain-containing protein</fullName>
    </recommendedName>
</protein>
<sequence length="390" mass="43253">MKAAAVAHSDLVITPVSGKGDLTAFIDLPWAIYANDPNWVPPLKAEMRELLTPGKNPFFDHAKAQYFLARRNGRVVGRISAHYDELALAMPREQGMGPGTGNFGLFEAEDDVVGAALIAQAEQWLREQGMTRVVGPISLSIWEEPGLLVAGHDHPPTVMMGHDSPAYQAMIEGAGYQPVKTLNCYELDITSGFPPLIQRIVASGHKNDRIRIRKVDKSKFDAEAAIILNILNDAWGRNWGFVPITDAEIAHTGKKLKPIVFEDLIMIAEVDGEPVAFMMTLPDLNEAIKPLNGALFPFGWAKLLWWLRKPKVRTMRVPLMGVLQRLQASRLASQLAFMMIETIRLEALAHYGATRGEIGWVLDDNQGMNAIADAINSKVNKVYRIYEKPL</sequence>
<reference evidence="2" key="2">
    <citation type="submission" date="2013-04" db="EMBL/GenBank/DDBJ databases">
        <title>Bisphenol A degrading Sphingobium sp. strain BiD32.</title>
        <authorList>
            <person name="Nielsen J.L."/>
            <person name="Zhou N.A."/>
            <person name="Kjeldal H."/>
        </authorList>
    </citation>
    <scope>NUCLEOTIDE SEQUENCE [LARGE SCALE GENOMIC DNA]</scope>
    <source>
        <strain evidence="2">BiD32</strain>
    </source>
</reference>
<dbReference type="PANTHER" id="PTHR41368">
    <property type="entry name" value="PROTEIN YGHO"/>
    <property type="match status" value="1"/>
</dbReference>
<dbReference type="InterPro" id="IPR039968">
    <property type="entry name" value="BcerS-like"/>
</dbReference>
<dbReference type="SUPFAM" id="SSF55729">
    <property type="entry name" value="Acyl-CoA N-acyltransferases (Nat)"/>
    <property type="match status" value="1"/>
</dbReference>
<dbReference type="AlphaFoldDB" id="N1MUT2"/>
<evidence type="ECO:0000313" key="2">
    <source>
        <dbReference type="Proteomes" id="UP000013201"/>
    </source>
</evidence>
<evidence type="ECO:0008006" key="3">
    <source>
        <dbReference type="Google" id="ProtNLM"/>
    </source>
</evidence>
<reference evidence="1 2" key="1">
    <citation type="submission" date="2013-03" db="EMBL/GenBank/DDBJ databases">
        <authorList>
            <person name="Le V."/>
        </authorList>
    </citation>
    <scope>NUCLEOTIDE SEQUENCE [LARGE SCALE GENOMIC DNA]</scope>
    <source>
        <strain evidence="1 2">BiD32</strain>
    </source>
</reference>
<keyword evidence="2" id="KW-1185">Reference proteome</keyword>
<dbReference type="PANTHER" id="PTHR41368:SF1">
    <property type="entry name" value="PROTEIN YGHO"/>
    <property type="match status" value="1"/>
</dbReference>
<dbReference type="CDD" id="cd04301">
    <property type="entry name" value="NAT_SF"/>
    <property type="match status" value="1"/>
</dbReference>
<organism evidence="1 2">
    <name type="scientific">Sphingobium indicum BiD32</name>
    <dbReference type="NCBI Taxonomy" id="1301087"/>
    <lineage>
        <taxon>Bacteria</taxon>
        <taxon>Pseudomonadati</taxon>
        <taxon>Pseudomonadota</taxon>
        <taxon>Alphaproteobacteria</taxon>
        <taxon>Sphingomonadales</taxon>
        <taxon>Sphingomonadaceae</taxon>
        <taxon>Sphingobium</taxon>
    </lineage>
</organism>
<dbReference type="EMBL" id="CAVK010000196">
    <property type="protein sequence ID" value="CCW19392.1"/>
    <property type="molecule type" value="Genomic_DNA"/>
</dbReference>